<dbReference type="Proteomes" id="UP000321230">
    <property type="component" value="Unassembled WGS sequence"/>
</dbReference>
<dbReference type="AlphaFoldDB" id="A0A511B272"/>
<dbReference type="RefSeq" id="WP_146798095.1">
    <property type="nucleotide sequence ID" value="NZ_BARC01000002.1"/>
</dbReference>
<sequence>MGNIIERKVAAARAGSNPYVIGKMLSGWLLIGETQPLHGYCQLLADPVVATLNDLEGAERAQYLEDMAKAGDALLAVTGAARINYETWANQEPSLHTHLVPRYLNEPENCRTRPACTVYDYATARPFSMDLDGPFIAAMRTFLGIGPT</sequence>
<proteinExistence type="predicted"/>
<keyword evidence="2" id="KW-1185">Reference proteome</keyword>
<accession>A0A511B272</accession>
<dbReference type="InterPro" id="IPR036265">
    <property type="entry name" value="HIT-like_sf"/>
</dbReference>
<dbReference type="SUPFAM" id="SSF54197">
    <property type="entry name" value="HIT-like"/>
    <property type="match status" value="1"/>
</dbReference>
<evidence type="ECO:0008006" key="3">
    <source>
        <dbReference type="Google" id="ProtNLM"/>
    </source>
</evidence>
<evidence type="ECO:0000313" key="1">
    <source>
        <dbReference type="EMBL" id="GEK94508.1"/>
    </source>
</evidence>
<dbReference type="Gene3D" id="3.30.428.10">
    <property type="entry name" value="HIT-like"/>
    <property type="match status" value="1"/>
</dbReference>
<organism evidence="1 2">
    <name type="scientific">Gluconobacter wancherniae NBRC 103581</name>
    <dbReference type="NCBI Taxonomy" id="656744"/>
    <lineage>
        <taxon>Bacteria</taxon>
        <taxon>Pseudomonadati</taxon>
        <taxon>Pseudomonadota</taxon>
        <taxon>Alphaproteobacteria</taxon>
        <taxon>Acetobacterales</taxon>
        <taxon>Acetobacteraceae</taxon>
        <taxon>Gluconobacter</taxon>
    </lineage>
</organism>
<protein>
    <recommendedName>
        <fullName evidence="3">HIT domain-containing protein</fullName>
    </recommendedName>
</protein>
<dbReference type="EMBL" id="BJUZ01000003">
    <property type="protein sequence ID" value="GEK94508.1"/>
    <property type="molecule type" value="Genomic_DNA"/>
</dbReference>
<evidence type="ECO:0000313" key="2">
    <source>
        <dbReference type="Proteomes" id="UP000321230"/>
    </source>
</evidence>
<reference evidence="1 2" key="1">
    <citation type="submission" date="2019-07" db="EMBL/GenBank/DDBJ databases">
        <title>Whole genome shotgun sequence of Gluconobacter wancherniae NBRC 103581.</title>
        <authorList>
            <person name="Hosoyama A."/>
            <person name="Uohara A."/>
            <person name="Ohji S."/>
            <person name="Ichikawa N."/>
        </authorList>
    </citation>
    <scope>NUCLEOTIDE SEQUENCE [LARGE SCALE GENOMIC DNA]</scope>
    <source>
        <strain evidence="1 2">NBRC 103581</strain>
    </source>
</reference>
<name>A0A511B272_9PROT</name>
<dbReference type="OrthoDB" id="9799145at2"/>
<gene>
    <name evidence="1" type="ORF">GWA01_22780</name>
</gene>
<comment type="caution">
    <text evidence="1">The sequence shown here is derived from an EMBL/GenBank/DDBJ whole genome shotgun (WGS) entry which is preliminary data.</text>
</comment>